<protein>
    <submittedName>
        <fullName evidence="1">Uncharacterized protein</fullName>
    </submittedName>
</protein>
<keyword evidence="2" id="KW-1185">Reference proteome</keyword>
<sequence length="55" mass="6730">MMFFLGGRPWHTVANIYRIDQFAWLELEDFTKKNGFRWQPRKSCNDSKIVVHHYN</sequence>
<evidence type="ECO:0000313" key="2">
    <source>
        <dbReference type="Proteomes" id="UP000829196"/>
    </source>
</evidence>
<dbReference type="EMBL" id="JAGYWB010000004">
    <property type="protein sequence ID" value="KAI0524916.1"/>
    <property type="molecule type" value="Genomic_DNA"/>
</dbReference>
<dbReference type="Proteomes" id="UP000829196">
    <property type="component" value="Unassembled WGS sequence"/>
</dbReference>
<gene>
    <name evidence="1" type="ORF">KFK09_004306</name>
</gene>
<name>A0A8T3C022_DENNO</name>
<organism evidence="1 2">
    <name type="scientific">Dendrobium nobile</name>
    <name type="common">Orchid</name>
    <dbReference type="NCBI Taxonomy" id="94219"/>
    <lineage>
        <taxon>Eukaryota</taxon>
        <taxon>Viridiplantae</taxon>
        <taxon>Streptophyta</taxon>
        <taxon>Embryophyta</taxon>
        <taxon>Tracheophyta</taxon>
        <taxon>Spermatophyta</taxon>
        <taxon>Magnoliopsida</taxon>
        <taxon>Liliopsida</taxon>
        <taxon>Asparagales</taxon>
        <taxon>Orchidaceae</taxon>
        <taxon>Epidendroideae</taxon>
        <taxon>Malaxideae</taxon>
        <taxon>Dendrobiinae</taxon>
        <taxon>Dendrobium</taxon>
    </lineage>
</organism>
<comment type="caution">
    <text evidence="1">The sequence shown here is derived from an EMBL/GenBank/DDBJ whole genome shotgun (WGS) entry which is preliminary data.</text>
</comment>
<dbReference type="AlphaFoldDB" id="A0A8T3C022"/>
<reference evidence="1" key="1">
    <citation type="journal article" date="2022" name="Front. Genet.">
        <title>Chromosome-Scale Assembly of the Dendrobium nobile Genome Provides Insights Into the Molecular Mechanism of the Biosynthesis of the Medicinal Active Ingredient of Dendrobium.</title>
        <authorList>
            <person name="Xu Q."/>
            <person name="Niu S.-C."/>
            <person name="Li K.-L."/>
            <person name="Zheng P.-J."/>
            <person name="Zhang X.-J."/>
            <person name="Jia Y."/>
            <person name="Liu Y."/>
            <person name="Niu Y.-X."/>
            <person name="Yu L.-H."/>
            <person name="Chen D.-F."/>
            <person name="Zhang G.-Q."/>
        </authorList>
    </citation>
    <scope>NUCLEOTIDE SEQUENCE</scope>
    <source>
        <tissue evidence="1">Leaf</tissue>
    </source>
</reference>
<evidence type="ECO:0000313" key="1">
    <source>
        <dbReference type="EMBL" id="KAI0524916.1"/>
    </source>
</evidence>
<proteinExistence type="predicted"/>
<accession>A0A8T3C022</accession>